<organism evidence="8 9">
    <name type="scientific">Balneatrix alpica</name>
    <dbReference type="NCBI Taxonomy" id="75684"/>
    <lineage>
        <taxon>Bacteria</taxon>
        <taxon>Pseudomonadati</taxon>
        <taxon>Pseudomonadota</taxon>
        <taxon>Gammaproteobacteria</taxon>
        <taxon>Oceanospirillales</taxon>
        <taxon>Balneatrichaceae</taxon>
        <taxon>Balneatrix</taxon>
    </lineage>
</organism>
<evidence type="ECO:0000256" key="2">
    <source>
        <dbReference type="ARBA" id="ARBA00009695"/>
    </source>
</evidence>
<dbReference type="InterPro" id="IPR003783">
    <property type="entry name" value="Regulatory_RecX"/>
</dbReference>
<keyword evidence="9" id="KW-1185">Reference proteome</keyword>
<dbReference type="RefSeq" id="WP_051527830.1">
    <property type="nucleotide sequence ID" value="NZ_JBHLZN010000001.1"/>
</dbReference>
<reference evidence="8 9" key="1">
    <citation type="submission" date="2024-09" db="EMBL/GenBank/DDBJ databases">
        <authorList>
            <person name="Sun Q."/>
            <person name="Mori K."/>
        </authorList>
    </citation>
    <scope>NUCLEOTIDE SEQUENCE [LARGE SCALE GENOMIC DNA]</scope>
    <source>
        <strain evidence="8 9">ATCC 51285</strain>
    </source>
</reference>
<keyword evidence="4 5" id="KW-0963">Cytoplasm</keyword>
<feature type="domain" description="RecX third three-helical" evidence="7">
    <location>
        <begin position="156"/>
        <end position="198"/>
    </location>
</feature>
<dbReference type="HAMAP" id="MF_01114">
    <property type="entry name" value="RecX"/>
    <property type="match status" value="1"/>
</dbReference>
<evidence type="ECO:0000256" key="3">
    <source>
        <dbReference type="ARBA" id="ARBA00018111"/>
    </source>
</evidence>
<feature type="domain" description="RecX second three-helical" evidence="6">
    <location>
        <begin position="110"/>
        <end position="140"/>
    </location>
</feature>
<evidence type="ECO:0000259" key="7">
    <source>
        <dbReference type="Pfam" id="PF21981"/>
    </source>
</evidence>
<name>A0ABV5Z938_9GAMM</name>
<dbReference type="InterPro" id="IPR036388">
    <property type="entry name" value="WH-like_DNA-bd_sf"/>
</dbReference>
<dbReference type="Pfam" id="PF21981">
    <property type="entry name" value="RecX_HTH3"/>
    <property type="match status" value="1"/>
</dbReference>
<dbReference type="Gene3D" id="1.10.10.10">
    <property type="entry name" value="Winged helix-like DNA-binding domain superfamily/Winged helix DNA-binding domain"/>
    <property type="match status" value="3"/>
</dbReference>
<proteinExistence type="inferred from homology"/>
<evidence type="ECO:0000313" key="9">
    <source>
        <dbReference type="Proteomes" id="UP001589628"/>
    </source>
</evidence>
<accession>A0ABV5Z938</accession>
<dbReference type="InterPro" id="IPR053924">
    <property type="entry name" value="RecX_HTH_2nd"/>
</dbReference>
<evidence type="ECO:0000313" key="8">
    <source>
        <dbReference type="EMBL" id="MFB9885787.1"/>
    </source>
</evidence>
<comment type="similarity">
    <text evidence="2 5">Belongs to the RecX family.</text>
</comment>
<protein>
    <recommendedName>
        <fullName evidence="3 5">Regulatory protein RecX</fullName>
    </recommendedName>
</protein>
<dbReference type="InterPro" id="IPR053925">
    <property type="entry name" value="RecX_HTH_3rd"/>
</dbReference>
<dbReference type="PANTHER" id="PTHR33602">
    <property type="entry name" value="REGULATORY PROTEIN RECX FAMILY PROTEIN"/>
    <property type="match status" value="1"/>
</dbReference>
<gene>
    <name evidence="5" type="primary">recX</name>
    <name evidence="8" type="ORF">ACFFLH_05145</name>
</gene>
<dbReference type="EMBL" id="JBHLZN010000001">
    <property type="protein sequence ID" value="MFB9885787.1"/>
    <property type="molecule type" value="Genomic_DNA"/>
</dbReference>
<dbReference type="Proteomes" id="UP001589628">
    <property type="component" value="Unassembled WGS sequence"/>
</dbReference>
<evidence type="ECO:0000259" key="6">
    <source>
        <dbReference type="Pfam" id="PF02631"/>
    </source>
</evidence>
<evidence type="ECO:0000256" key="4">
    <source>
        <dbReference type="ARBA" id="ARBA00022490"/>
    </source>
</evidence>
<sequence length="209" mass="23934">MNEHGNQQSEQELYRYLLEHGVSLLGRRDYGETELARRLAQALLKRLRPSRSAKSRSASQREPWSEASALQEEQDSLLYAEQVPPELSEQSQQQLIAQVVARLQELGYLDDQRAARANVRQAVARGQGPLRIKAALQQKALPLEELQGEEAPADWLAQARAVRERRFGKALPTEAKEKAKQLRFLLYRGFNMQQALSALQQSEWDEWDD</sequence>
<comment type="subcellular location">
    <subcellularLocation>
        <location evidence="1 5">Cytoplasm</location>
    </subcellularLocation>
</comment>
<evidence type="ECO:0000256" key="1">
    <source>
        <dbReference type="ARBA" id="ARBA00004496"/>
    </source>
</evidence>
<evidence type="ECO:0000256" key="5">
    <source>
        <dbReference type="HAMAP-Rule" id="MF_01114"/>
    </source>
</evidence>
<comment type="function">
    <text evidence="5">Modulates RecA activity.</text>
</comment>
<comment type="caution">
    <text evidence="8">The sequence shown here is derived from an EMBL/GenBank/DDBJ whole genome shotgun (WGS) entry which is preliminary data.</text>
</comment>
<dbReference type="Pfam" id="PF02631">
    <property type="entry name" value="RecX_HTH2"/>
    <property type="match status" value="1"/>
</dbReference>
<dbReference type="PANTHER" id="PTHR33602:SF1">
    <property type="entry name" value="REGULATORY PROTEIN RECX FAMILY PROTEIN"/>
    <property type="match status" value="1"/>
</dbReference>